<dbReference type="AlphaFoldDB" id="A0A679LWV7"/>
<proteinExistence type="predicted"/>
<accession>A0A679LWV7</accession>
<reference evidence="1 2" key="1">
    <citation type="submission" date="2020-02" db="EMBL/GenBank/DDBJ databases">
        <authorList>
            <person name="Brisse S."/>
        </authorList>
    </citation>
    <scope>NUCLEOTIDE SEQUENCE [LARGE SCALE GENOMIC DNA]</scope>
    <source>
        <strain evidence="1">CIP107547</strain>
    </source>
</reference>
<dbReference type="Proteomes" id="UP000480222">
    <property type="component" value="Unassembled WGS sequence"/>
</dbReference>
<dbReference type="EMBL" id="CADDAV010000009">
    <property type="protein sequence ID" value="CAB0590590.1"/>
    <property type="molecule type" value="Genomic_DNA"/>
</dbReference>
<comment type="caution">
    <text evidence="1">The sequence shown here is derived from an EMBL/GenBank/DDBJ whole genome shotgun (WGS) entry which is preliminary data.</text>
</comment>
<organism evidence="1 2">
    <name type="scientific">Corynebacterium diphtheriae</name>
    <dbReference type="NCBI Taxonomy" id="1717"/>
    <lineage>
        <taxon>Bacteria</taxon>
        <taxon>Bacillati</taxon>
        <taxon>Actinomycetota</taxon>
        <taxon>Actinomycetes</taxon>
        <taxon>Mycobacteriales</taxon>
        <taxon>Corynebacteriaceae</taxon>
        <taxon>Corynebacterium</taxon>
    </lineage>
</organism>
<evidence type="ECO:0000313" key="2">
    <source>
        <dbReference type="Proteomes" id="UP000480222"/>
    </source>
</evidence>
<evidence type="ECO:0000313" key="1">
    <source>
        <dbReference type="EMBL" id="CAB0590590.1"/>
    </source>
</evidence>
<protein>
    <submittedName>
        <fullName evidence="1">Uncharacterized protein</fullName>
    </submittedName>
</protein>
<gene>
    <name evidence="1" type="ORF">CIP107547_00735</name>
</gene>
<dbReference type="KEGG" id="cdip:ERS451417_00552"/>
<name>A0A679LWV7_CORDP</name>
<sequence length="229" mass="27534">MATPRTTTHPHQTKPIRLNHAFRRIPIPGLLTFHRQIFTIDKTKALQNKSFAALSPLCHFSTPSRSQRINRIGQKHHHPTYYKTESNIKNYGSNRQYTKNFRITYNPEHSQKQQRHAQRKCRAPPMLCKSEYSRRNDNSYKRRYRDVLEVGRNRRFFPTHIMRIVKRRKPRHAQHALLRYESRKRESAVQPHQDLEKLHLQHPRHQGERRQAVCRQHAILPHQESQHPV</sequence>